<dbReference type="AlphaFoldDB" id="A0A369LWJ0"/>
<proteinExistence type="predicted"/>
<reference evidence="2 3" key="1">
    <citation type="journal article" date="2018" name="Elife">
        <title>Discovery and characterization of a prevalent human gut bacterial enzyme sufficient for the inactivation of a family of plant toxins.</title>
        <authorList>
            <person name="Koppel N."/>
            <person name="Bisanz J.E."/>
            <person name="Pandelia M.E."/>
            <person name="Turnbaugh P.J."/>
            <person name="Balskus E.P."/>
        </authorList>
    </citation>
    <scope>NUCLEOTIDE SEQUENCE [LARGE SCALE GENOMIC DNA]</scope>
    <source>
        <strain evidence="2 3">3C</strain>
    </source>
</reference>
<organism evidence="2 3">
    <name type="scientific">Gordonibacter pamelaeae</name>
    <dbReference type="NCBI Taxonomy" id="471189"/>
    <lineage>
        <taxon>Bacteria</taxon>
        <taxon>Bacillati</taxon>
        <taxon>Actinomycetota</taxon>
        <taxon>Coriobacteriia</taxon>
        <taxon>Eggerthellales</taxon>
        <taxon>Eggerthellaceae</taxon>
        <taxon>Gordonibacter</taxon>
    </lineage>
</organism>
<evidence type="ECO:0000259" key="1">
    <source>
        <dbReference type="Pfam" id="PF08241"/>
    </source>
</evidence>
<dbReference type="InterPro" id="IPR013216">
    <property type="entry name" value="Methyltransf_11"/>
</dbReference>
<dbReference type="Proteomes" id="UP000254000">
    <property type="component" value="Unassembled WGS sequence"/>
</dbReference>
<dbReference type="OrthoDB" id="9805171at2"/>
<dbReference type="GeneID" id="78360563"/>
<evidence type="ECO:0000313" key="2">
    <source>
        <dbReference type="EMBL" id="RDB62999.1"/>
    </source>
</evidence>
<dbReference type="GO" id="GO:0008757">
    <property type="term" value="F:S-adenosylmethionine-dependent methyltransferase activity"/>
    <property type="evidence" value="ECO:0007669"/>
    <property type="project" value="InterPro"/>
</dbReference>
<dbReference type="GO" id="GO:0032259">
    <property type="term" value="P:methylation"/>
    <property type="evidence" value="ECO:0007669"/>
    <property type="project" value="UniProtKB-KW"/>
</dbReference>
<feature type="domain" description="Methyltransferase type 11" evidence="1">
    <location>
        <begin position="48"/>
        <end position="143"/>
    </location>
</feature>
<dbReference type="SUPFAM" id="SSF53335">
    <property type="entry name" value="S-adenosyl-L-methionine-dependent methyltransferases"/>
    <property type="match status" value="1"/>
</dbReference>
<accession>A0A369LWJ0</accession>
<sequence>MESKQPSPIDLLVEAHTGLERQGPGCAEETGRALAFLGDLDLIANAADLGCGTGAQTLLLAQHLKGSVVGLDLFPAFVDVLNGQACEQGVADRVRGVVGSMDDLPFQRESLDLIWSEGAIDNIGFEKGLAYWRGFLKQGGYVAVTCPSWLTDERPAVIERFWTDAGSRLDSVASNIEALQRCGYQFVAAFALPETCWTDEYFTPREAALEGLLRNYPGNETVEAFVADNRHEVELYQEYKQHYGYVFYLGRKR</sequence>
<dbReference type="Gene3D" id="3.40.50.150">
    <property type="entry name" value="Vaccinia Virus protein VP39"/>
    <property type="match status" value="1"/>
</dbReference>
<name>A0A369LWJ0_9ACTN</name>
<evidence type="ECO:0000313" key="3">
    <source>
        <dbReference type="Proteomes" id="UP000254000"/>
    </source>
</evidence>
<dbReference type="Pfam" id="PF08241">
    <property type="entry name" value="Methyltransf_11"/>
    <property type="match status" value="1"/>
</dbReference>
<keyword evidence="3" id="KW-1185">Reference proteome</keyword>
<dbReference type="EMBL" id="PPTS01000008">
    <property type="protein sequence ID" value="RDB62999.1"/>
    <property type="molecule type" value="Genomic_DNA"/>
</dbReference>
<dbReference type="RefSeq" id="WP_114569344.1">
    <property type="nucleotide sequence ID" value="NZ_CABMMS010000008.1"/>
</dbReference>
<keyword evidence="2" id="KW-0489">Methyltransferase</keyword>
<dbReference type="InterPro" id="IPR029063">
    <property type="entry name" value="SAM-dependent_MTases_sf"/>
</dbReference>
<protein>
    <submittedName>
        <fullName evidence="2">SAM-dependent methyltransferase</fullName>
    </submittedName>
</protein>
<gene>
    <name evidence="2" type="ORF">C1877_12760</name>
</gene>
<keyword evidence="2" id="KW-0808">Transferase</keyword>
<dbReference type="CDD" id="cd02440">
    <property type="entry name" value="AdoMet_MTases"/>
    <property type="match status" value="1"/>
</dbReference>
<comment type="caution">
    <text evidence="2">The sequence shown here is derived from an EMBL/GenBank/DDBJ whole genome shotgun (WGS) entry which is preliminary data.</text>
</comment>